<dbReference type="RefSeq" id="WP_234816174.1">
    <property type="nucleotide sequence ID" value="NZ_BLKS01000001.1"/>
</dbReference>
<proteinExistence type="predicted"/>
<feature type="transmembrane region" description="Helical" evidence="2">
    <location>
        <begin position="248"/>
        <end position="276"/>
    </location>
</feature>
<gene>
    <name evidence="3" type="ORF">MAGR_01140</name>
</gene>
<evidence type="ECO:0000256" key="2">
    <source>
        <dbReference type="SAM" id="Phobius"/>
    </source>
</evidence>
<evidence type="ECO:0000313" key="4">
    <source>
        <dbReference type="Proteomes" id="UP000465302"/>
    </source>
</evidence>
<reference evidence="3 4" key="1">
    <citation type="journal article" date="2019" name="Emerg. Microbes Infect.">
        <title>Comprehensive subspecies identification of 175 nontuberculous mycobacteria species based on 7547 genomic profiles.</title>
        <authorList>
            <person name="Matsumoto Y."/>
            <person name="Kinjo T."/>
            <person name="Motooka D."/>
            <person name="Nabeya D."/>
            <person name="Jung N."/>
            <person name="Uechi K."/>
            <person name="Horii T."/>
            <person name="Iida T."/>
            <person name="Fujita J."/>
            <person name="Nakamura S."/>
        </authorList>
    </citation>
    <scope>NUCLEOTIDE SEQUENCE [LARGE SCALE GENOMIC DNA]</scope>
    <source>
        <strain evidence="3 4">JCM 6377</strain>
    </source>
</reference>
<keyword evidence="2" id="KW-1133">Transmembrane helix</keyword>
<organism evidence="3 4">
    <name type="scientific">Mycolicibacterium agri</name>
    <name type="common">Mycobacterium agri</name>
    <dbReference type="NCBI Taxonomy" id="36811"/>
    <lineage>
        <taxon>Bacteria</taxon>
        <taxon>Bacillati</taxon>
        <taxon>Actinomycetota</taxon>
        <taxon>Actinomycetes</taxon>
        <taxon>Mycobacteriales</taxon>
        <taxon>Mycobacteriaceae</taxon>
        <taxon>Mycolicibacterium</taxon>
    </lineage>
</organism>
<evidence type="ECO:0008006" key="5">
    <source>
        <dbReference type="Google" id="ProtNLM"/>
    </source>
</evidence>
<feature type="compositionally biased region" description="Low complexity" evidence="1">
    <location>
        <begin position="726"/>
        <end position="758"/>
    </location>
</feature>
<dbReference type="Proteomes" id="UP000465302">
    <property type="component" value="Unassembled WGS sequence"/>
</dbReference>
<feature type="compositionally biased region" description="Polar residues" evidence="1">
    <location>
        <begin position="795"/>
        <end position="811"/>
    </location>
</feature>
<sequence length="860" mass="90909">MTTAAVAKEAGAQRHITLQRADGVQLIGEMRSSGYRVAPCLVRRADGQTIQLTPLLYALLSEIDGDRDIAELSAAVSQATGRRVSEDNVHQLAQQKLRPLGLLVRADGSQPDVKKRNPLLGLRFRYAVTDPDRTRRLTDPFRFLFYPWMVVALLVAFGLVCWWVFFRKGLASAAYDAFERPGLLLLVFAVTVLSAGFHEFGHAAAARYGGATPGVMGVGLYLVWPAFYTDVTDSYRLGRGGRLRTDLGGLYFNAIVAVAITGLWMWLGYDALLLVVATQIIQMLRQLAPLVRFDGYHVLADLTGVPDLYGRIKPTLLSMLPWRWGDPQARALKPWARIVVSLWVVIVIPLLLFAIWTAIVALPRLIGTAWASLNRQQDVLSTAWADGDMVQAAARVLSMLVILITAAGVVYMLVRFTRGSVLAAWRGTAGKPVMRVLAGILGAGVLASIAYAWWPNDDNYRPIQPSERGTIGDIVYALRTESTAVSRTASDTRPLSASKPLAAGQRGVMQAVWDMRTPPPTIRSPQLAVILVPRTPSGTGVGGGGGGGYIAAAPAQAPTADDGWAFPVDKPLAPEEGDTQALAVNTTDNTVVYDAAFAMVYVTGSEAMNVNEAHAYASCESCGAVAVAYQVVIVIDTDTTDNNIAVPQNLAGALNYECVNCLTYALAQQLFITVDEPLTEAQIDELNTIWAEMQAYEQSIESGDPPPPAEIEAKLDEFSARITEVVGPTTTDPTQTSTAPVTGTPSSSVTPTTATASQTPPPPTSAEATAPSSTATPESTSPEATTSAESTTTADNTSVATSAQSTPSSEPTASGDSTSGATTSDGSATDGSDTAGSSSDGSTSDDSSGSSGPSSEGGTP</sequence>
<feature type="compositionally biased region" description="Low complexity" evidence="1">
    <location>
        <begin position="812"/>
        <end position="860"/>
    </location>
</feature>
<feature type="transmembrane region" description="Helical" evidence="2">
    <location>
        <begin position="177"/>
        <end position="196"/>
    </location>
</feature>
<feature type="transmembrane region" description="Helical" evidence="2">
    <location>
        <begin position="392"/>
        <end position="414"/>
    </location>
</feature>
<name>A0A7I9VTA7_MYCAG</name>
<evidence type="ECO:0000256" key="1">
    <source>
        <dbReference type="SAM" id="MobiDB-lite"/>
    </source>
</evidence>
<protein>
    <recommendedName>
        <fullName evidence="5">Peptide zinc metalloprotease protein</fullName>
    </recommendedName>
</protein>
<feature type="transmembrane region" description="Helical" evidence="2">
    <location>
        <begin position="143"/>
        <end position="165"/>
    </location>
</feature>
<feature type="region of interest" description="Disordered" evidence="1">
    <location>
        <begin position="726"/>
        <end position="860"/>
    </location>
</feature>
<dbReference type="CDD" id="cd05709">
    <property type="entry name" value="S2P-M50"/>
    <property type="match status" value="1"/>
</dbReference>
<evidence type="ECO:0000313" key="3">
    <source>
        <dbReference type="EMBL" id="GFG48673.1"/>
    </source>
</evidence>
<feature type="compositionally biased region" description="Low complexity" evidence="1">
    <location>
        <begin position="765"/>
        <end position="794"/>
    </location>
</feature>
<comment type="caution">
    <text evidence="3">The sequence shown here is derived from an EMBL/GenBank/DDBJ whole genome shotgun (WGS) entry which is preliminary data.</text>
</comment>
<keyword evidence="2" id="KW-0472">Membrane</keyword>
<dbReference type="EMBL" id="BLKS01000001">
    <property type="protein sequence ID" value="GFG48673.1"/>
    <property type="molecule type" value="Genomic_DNA"/>
</dbReference>
<accession>A0A7I9VTA7</accession>
<feature type="transmembrane region" description="Helical" evidence="2">
    <location>
        <begin position="338"/>
        <end position="362"/>
    </location>
</feature>
<feature type="transmembrane region" description="Helical" evidence="2">
    <location>
        <begin position="435"/>
        <end position="454"/>
    </location>
</feature>
<feature type="transmembrane region" description="Helical" evidence="2">
    <location>
        <begin position="208"/>
        <end position="228"/>
    </location>
</feature>
<keyword evidence="2" id="KW-0812">Transmembrane</keyword>
<dbReference type="AlphaFoldDB" id="A0A7I9VTA7"/>